<gene>
    <name evidence="1" type="ORF">QFC19_003370</name>
</gene>
<name>A0ACC2W277_9TREE</name>
<organism evidence="1 2">
    <name type="scientific">Naganishia cerealis</name>
    <dbReference type="NCBI Taxonomy" id="610337"/>
    <lineage>
        <taxon>Eukaryota</taxon>
        <taxon>Fungi</taxon>
        <taxon>Dikarya</taxon>
        <taxon>Basidiomycota</taxon>
        <taxon>Agaricomycotina</taxon>
        <taxon>Tremellomycetes</taxon>
        <taxon>Filobasidiales</taxon>
        <taxon>Filobasidiaceae</taxon>
        <taxon>Naganishia</taxon>
    </lineage>
</organism>
<reference evidence="1" key="1">
    <citation type="submission" date="2023-04" db="EMBL/GenBank/DDBJ databases">
        <title>Draft Genome sequencing of Naganishia species isolated from polar environments using Oxford Nanopore Technology.</title>
        <authorList>
            <person name="Leo P."/>
            <person name="Venkateswaran K."/>
        </authorList>
    </citation>
    <scope>NUCLEOTIDE SEQUENCE</scope>
    <source>
        <strain evidence="1">MNA-CCFEE 5261</strain>
    </source>
</reference>
<keyword evidence="2" id="KW-1185">Reference proteome</keyword>
<accession>A0ACC2W277</accession>
<proteinExistence type="predicted"/>
<evidence type="ECO:0000313" key="1">
    <source>
        <dbReference type="EMBL" id="KAJ9105803.1"/>
    </source>
</evidence>
<evidence type="ECO:0000313" key="2">
    <source>
        <dbReference type="Proteomes" id="UP001241377"/>
    </source>
</evidence>
<dbReference type="Proteomes" id="UP001241377">
    <property type="component" value="Unassembled WGS sequence"/>
</dbReference>
<dbReference type="EMBL" id="JASBWR010000032">
    <property type="protein sequence ID" value="KAJ9105803.1"/>
    <property type="molecule type" value="Genomic_DNA"/>
</dbReference>
<sequence length="145" mass="15736">MLVYCPNSEILFVRECGMYPSKLVLGSSGAGIVNVIRRPLWGVLPKPLECIEVMEGERGMCGKSMVDRDDFLDMSVRPSSITLTGGAKPSVWIGAGRGRPDTLVRIFSLCPTAALRAVEELGGVDCRFCDVMDGLEFVVDIMYGA</sequence>
<comment type="caution">
    <text evidence="1">The sequence shown here is derived from an EMBL/GenBank/DDBJ whole genome shotgun (WGS) entry which is preliminary data.</text>
</comment>
<protein>
    <submittedName>
        <fullName evidence="1">Uncharacterized protein</fullName>
    </submittedName>
</protein>